<dbReference type="AlphaFoldDB" id="A0A0A6RR90"/>
<dbReference type="Proteomes" id="UP000030428">
    <property type="component" value="Unassembled WGS sequence"/>
</dbReference>
<proteinExistence type="predicted"/>
<reference evidence="1 2" key="1">
    <citation type="journal article" date="2016" name="Front. Microbiol.">
        <title>Single-Cell (Meta-)Genomics of a Dimorphic Candidatus Thiomargarita nelsonii Reveals Genomic Plasticity.</title>
        <authorList>
            <person name="Flood B.E."/>
            <person name="Fliss P."/>
            <person name="Jones D.S."/>
            <person name="Dick G.J."/>
            <person name="Jain S."/>
            <person name="Kaster A.K."/>
            <person name="Winkel M."/>
            <person name="Mussmann M."/>
            <person name="Bailey J."/>
        </authorList>
    </citation>
    <scope>NUCLEOTIDE SEQUENCE [LARGE SCALE GENOMIC DNA]</scope>
    <source>
        <strain evidence="1">Hydrate Ridge</strain>
    </source>
</reference>
<comment type="caution">
    <text evidence="1">The sequence shown here is derived from an EMBL/GenBank/DDBJ whole genome shotgun (WGS) entry which is preliminary data.</text>
</comment>
<keyword evidence="2" id="KW-1185">Reference proteome</keyword>
<organism evidence="1 2">
    <name type="scientific">Candidatus Thiomargarita nelsonii</name>
    <dbReference type="NCBI Taxonomy" id="1003181"/>
    <lineage>
        <taxon>Bacteria</taxon>
        <taxon>Pseudomonadati</taxon>
        <taxon>Pseudomonadota</taxon>
        <taxon>Gammaproteobacteria</taxon>
        <taxon>Thiotrichales</taxon>
        <taxon>Thiotrichaceae</taxon>
        <taxon>Thiomargarita</taxon>
    </lineage>
</organism>
<evidence type="ECO:0000313" key="1">
    <source>
        <dbReference type="EMBL" id="KHD06391.1"/>
    </source>
</evidence>
<accession>A0A0A6RR90</accession>
<sequence length="81" mass="9032">MTHKFVSKHDGVDFGDTTTYFASFVKPIYEDFLALDLTFVGFDHEDDHYDGKIPEPEIHTCDALDIANSLGGCANQGDEVF</sequence>
<name>A0A0A6RR90_9GAMM</name>
<gene>
    <name evidence="1" type="ORF">PN36_04255</name>
</gene>
<protein>
    <submittedName>
        <fullName evidence="1">Uncharacterized protein</fullName>
    </submittedName>
</protein>
<evidence type="ECO:0000313" key="2">
    <source>
        <dbReference type="Proteomes" id="UP000030428"/>
    </source>
</evidence>
<dbReference type="EMBL" id="JSZA02000011">
    <property type="protein sequence ID" value="KHD06391.1"/>
    <property type="molecule type" value="Genomic_DNA"/>
</dbReference>